<feature type="region of interest" description="Disordered" evidence="11">
    <location>
        <begin position="197"/>
        <end position="243"/>
    </location>
</feature>
<dbReference type="CDD" id="cd06603">
    <property type="entry name" value="GH31_GANC_GANAB_alpha"/>
    <property type="match status" value="1"/>
</dbReference>
<dbReference type="Pfam" id="PF01055">
    <property type="entry name" value="Glyco_hydro_31_2nd"/>
    <property type="match status" value="1"/>
</dbReference>
<dbReference type="CDD" id="cd14752">
    <property type="entry name" value="GH31_N"/>
    <property type="match status" value="1"/>
</dbReference>
<dbReference type="FunFam" id="3.20.20.80:FF:000039">
    <property type="entry name" value="Glucosidase, alpha neutral C"/>
    <property type="match status" value="1"/>
</dbReference>
<evidence type="ECO:0000256" key="3">
    <source>
        <dbReference type="ARBA" id="ARBA00007806"/>
    </source>
</evidence>
<keyword evidence="8 10" id="KW-0326">Glycosidase</keyword>
<dbReference type="InterPro" id="IPR025887">
    <property type="entry name" value="Glyco_hydro_31_N_dom"/>
</dbReference>
<evidence type="ECO:0000313" key="15">
    <source>
        <dbReference type="Proteomes" id="UP000887565"/>
    </source>
</evidence>
<dbReference type="SUPFAM" id="SSF51445">
    <property type="entry name" value="(Trans)glycosidases"/>
    <property type="match status" value="1"/>
</dbReference>
<dbReference type="AlphaFoldDB" id="A0A915IZA1"/>
<evidence type="ECO:0000259" key="14">
    <source>
        <dbReference type="Pfam" id="PF13802"/>
    </source>
</evidence>
<feature type="signal peptide" evidence="12">
    <location>
        <begin position="1"/>
        <end position="28"/>
    </location>
</feature>
<comment type="similarity">
    <text evidence="3 10">Belongs to the glycosyl hydrolase 31 family.</text>
</comment>
<dbReference type="GO" id="GO:0030246">
    <property type="term" value="F:carbohydrate binding"/>
    <property type="evidence" value="ECO:0007669"/>
    <property type="project" value="InterPro"/>
</dbReference>
<dbReference type="OMA" id="VETHWIS"/>
<dbReference type="InterPro" id="IPR000322">
    <property type="entry name" value="Glyco_hydro_31_TIM"/>
</dbReference>
<dbReference type="InterPro" id="IPR017853">
    <property type="entry name" value="GH"/>
</dbReference>
<dbReference type="GO" id="GO:0006491">
    <property type="term" value="P:N-glycan processing"/>
    <property type="evidence" value="ECO:0007669"/>
    <property type="project" value="TreeGrafter"/>
</dbReference>
<keyword evidence="15" id="KW-1185">Reference proteome</keyword>
<evidence type="ECO:0000256" key="4">
    <source>
        <dbReference type="ARBA" id="ARBA00022729"/>
    </source>
</evidence>
<evidence type="ECO:0000256" key="7">
    <source>
        <dbReference type="ARBA" id="ARBA00023180"/>
    </source>
</evidence>
<evidence type="ECO:0000256" key="12">
    <source>
        <dbReference type="SAM" id="SignalP"/>
    </source>
</evidence>
<dbReference type="PANTHER" id="PTHR22762:SF54">
    <property type="entry name" value="BCDNA.GH04962"/>
    <property type="match status" value="1"/>
</dbReference>
<feature type="compositionally biased region" description="Low complexity" evidence="11">
    <location>
        <begin position="230"/>
        <end position="240"/>
    </location>
</feature>
<organism evidence="15 16">
    <name type="scientific">Romanomermis culicivorax</name>
    <name type="common">Nematode worm</name>
    <dbReference type="NCBI Taxonomy" id="13658"/>
    <lineage>
        <taxon>Eukaryota</taxon>
        <taxon>Metazoa</taxon>
        <taxon>Ecdysozoa</taxon>
        <taxon>Nematoda</taxon>
        <taxon>Enoplea</taxon>
        <taxon>Dorylaimia</taxon>
        <taxon>Mermithida</taxon>
        <taxon>Mermithoidea</taxon>
        <taxon>Mermithidae</taxon>
        <taxon>Romanomermis</taxon>
    </lineage>
</organism>
<evidence type="ECO:0000256" key="9">
    <source>
        <dbReference type="ARBA" id="ARBA00042895"/>
    </source>
</evidence>
<feature type="domain" description="Glycoside hydrolase family 31 N-terminal" evidence="14">
    <location>
        <begin position="139"/>
        <end position="353"/>
    </location>
</feature>
<feature type="compositionally biased region" description="Basic and acidic residues" evidence="11">
    <location>
        <begin position="218"/>
        <end position="229"/>
    </location>
</feature>
<comment type="subcellular location">
    <subcellularLocation>
        <location evidence="1">Endoplasmic reticulum</location>
    </subcellularLocation>
</comment>
<dbReference type="WBParaSite" id="nRc.2.0.1.t19536-RA">
    <property type="protein sequence ID" value="nRc.2.0.1.t19536-RA"/>
    <property type="gene ID" value="nRc.2.0.1.g19536"/>
</dbReference>
<reference evidence="16" key="1">
    <citation type="submission" date="2022-11" db="UniProtKB">
        <authorList>
            <consortium name="WormBaseParasite"/>
        </authorList>
    </citation>
    <scope>IDENTIFICATION</scope>
</reference>
<dbReference type="GO" id="GO:0090599">
    <property type="term" value="F:alpha-glucosidase activity"/>
    <property type="evidence" value="ECO:0007669"/>
    <property type="project" value="TreeGrafter"/>
</dbReference>
<evidence type="ECO:0000256" key="10">
    <source>
        <dbReference type="RuleBase" id="RU361185"/>
    </source>
</evidence>
<keyword evidence="7" id="KW-0325">Glycoprotein</keyword>
<evidence type="ECO:0000313" key="16">
    <source>
        <dbReference type="WBParaSite" id="nRc.2.0.1.t19536-RA"/>
    </source>
</evidence>
<dbReference type="Pfam" id="PF13802">
    <property type="entry name" value="Gal_mutarotas_2"/>
    <property type="match status" value="1"/>
</dbReference>
<dbReference type="Proteomes" id="UP000887565">
    <property type="component" value="Unplaced"/>
</dbReference>
<feature type="domain" description="Glycoside hydrolase family 31 TIM barrel" evidence="13">
    <location>
        <begin position="416"/>
        <end position="696"/>
    </location>
</feature>
<dbReference type="InterPro" id="IPR011013">
    <property type="entry name" value="Gal_mutarotase_sf_dom"/>
</dbReference>
<dbReference type="Gene3D" id="2.60.40.1760">
    <property type="entry name" value="glycosyl hydrolase (family 31)"/>
    <property type="match status" value="1"/>
</dbReference>
<dbReference type="SUPFAM" id="SSF74650">
    <property type="entry name" value="Galactose mutarotase-like"/>
    <property type="match status" value="1"/>
</dbReference>
<evidence type="ECO:0000256" key="6">
    <source>
        <dbReference type="ARBA" id="ARBA00022824"/>
    </source>
</evidence>
<keyword evidence="5 10" id="KW-0378">Hydrolase</keyword>
<keyword evidence="4 12" id="KW-0732">Signal</keyword>
<name>A0A915IZA1_ROMCU</name>
<accession>A0A915IZA1</accession>
<comment type="pathway">
    <text evidence="2">Glycan metabolism; N-glycan metabolism.</text>
</comment>
<protein>
    <recommendedName>
        <fullName evidence="9">Glucosidase II subunit alpha</fullName>
    </recommendedName>
</protein>
<evidence type="ECO:0000256" key="2">
    <source>
        <dbReference type="ARBA" id="ARBA00004833"/>
    </source>
</evidence>
<keyword evidence="6" id="KW-0256">Endoplasmic reticulum</keyword>
<dbReference type="GO" id="GO:0005783">
    <property type="term" value="C:endoplasmic reticulum"/>
    <property type="evidence" value="ECO:0007669"/>
    <property type="project" value="UniProtKB-SubCell"/>
</dbReference>
<evidence type="ECO:0000256" key="11">
    <source>
        <dbReference type="SAM" id="MobiDB-lite"/>
    </source>
</evidence>
<dbReference type="InterPro" id="IPR013780">
    <property type="entry name" value="Glyco_hydro_b"/>
</dbReference>
<evidence type="ECO:0000256" key="1">
    <source>
        <dbReference type="ARBA" id="ARBA00004240"/>
    </source>
</evidence>
<dbReference type="Gene3D" id="3.20.20.80">
    <property type="entry name" value="Glycosidases"/>
    <property type="match status" value="1"/>
</dbReference>
<dbReference type="Gene3D" id="2.60.40.1180">
    <property type="entry name" value="Golgi alpha-mannosidase II"/>
    <property type="match status" value="1"/>
</dbReference>
<evidence type="ECO:0000256" key="8">
    <source>
        <dbReference type="ARBA" id="ARBA00023295"/>
    </source>
</evidence>
<dbReference type="PANTHER" id="PTHR22762">
    <property type="entry name" value="ALPHA-GLUCOSIDASE"/>
    <property type="match status" value="1"/>
</dbReference>
<feature type="chain" id="PRO_5036858786" description="Glucosidase II subunit alpha" evidence="12">
    <location>
        <begin position="29"/>
        <end position="820"/>
    </location>
</feature>
<evidence type="ECO:0000256" key="5">
    <source>
        <dbReference type="ARBA" id="ARBA00022801"/>
    </source>
</evidence>
<sequence length="820" mass="94425">MLRNLRTKISRLTWKSVLIAILFNLSEAVDRSAFKTCNEASFCRRHRSSSAPHPPYRALADTIDIVGTVIINRNCCNNILDRHSPISDSSFNIVLENTVHKRRLFLKVSSYGDGRIGAIIDEIEPLRPRFRATDSFARPPVKRGFRNTFMDSASTTLVTLDHQKIVIHFDPFRLDILDNDDVVMTMNSQSLLKVEHFQNKPMKSEEKQNESLETPSESVKKDDAEKSESETATAATSTSEENAEAIKVTEEEGMWDEHYKSHFDSKPFGASSVGVDISFIGFKHVYGIPEHADSFALKSTTHTEPYRLYNLDVFEYELNNPMSLYGAIPYIMGHSEERSVGLLWLNPSETWVDIKSSVADKSLFRSLLDKFKSDPEIPQVETHWISEAGLVEVYFFMGPSPKDVFRQFTDFFGAMPLPPLFSIGYHQCRWNYNDMEDVKTVNEKFDDYNLPMDTMWLDIEYTDGKKYFTWDDRKFSDPRKMIENLEARSRKLVVIIDPHIKKENDYAVYKDANDLGYFVKDRDDRVFEGWCWPGASMYLDFLNPVVRDWWADKYSLEYFNGTTDSVHIWNDMNEPSVFNGPEVTMHKDCKHYGGYEHREIHNMYGFYNHMATYKGLLKRTGGKKRPFILTRSFFLGSQRYGTSVWTGDNTADWSHLKIAFPMLLSLSVAGIPFVGADVGGFFKNPGEELLVRWYQIWYDFDTLIGQIPIFIRGGSILPLKIRPRRSSMAMRNDPLTLYVALDLSGKLANGTYYFDDGETLDYQSGLHCYRRYEYNGNEVSGVISGRRTPITKNIEMVYVFQKNSNMKMTLKCSTGLSSTI</sequence>
<feature type="compositionally biased region" description="Basic and acidic residues" evidence="11">
    <location>
        <begin position="197"/>
        <end position="210"/>
    </location>
</feature>
<proteinExistence type="inferred from homology"/>
<dbReference type="GO" id="GO:0005975">
    <property type="term" value="P:carbohydrate metabolic process"/>
    <property type="evidence" value="ECO:0007669"/>
    <property type="project" value="InterPro"/>
</dbReference>
<evidence type="ECO:0000259" key="13">
    <source>
        <dbReference type="Pfam" id="PF01055"/>
    </source>
</evidence>